<reference evidence="9" key="1">
    <citation type="journal article" date="2019" name="Int. J. Syst. Evol. Microbiol.">
        <title>The Global Catalogue of Microorganisms (GCM) 10K type strain sequencing project: providing services to taxonomists for standard genome sequencing and annotation.</title>
        <authorList>
            <consortium name="The Broad Institute Genomics Platform"/>
            <consortium name="The Broad Institute Genome Sequencing Center for Infectious Disease"/>
            <person name="Wu L."/>
            <person name="Ma J."/>
        </authorList>
    </citation>
    <scope>NUCLEOTIDE SEQUENCE [LARGE SCALE GENOMIC DNA]</scope>
    <source>
        <strain evidence="9">NBRC 108730</strain>
    </source>
</reference>
<evidence type="ECO:0000256" key="1">
    <source>
        <dbReference type="ARBA" id="ARBA00013260"/>
    </source>
</evidence>
<dbReference type="InterPro" id="IPR018171">
    <property type="entry name" value="Pept_tRNA_hydro_CS"/>
</dbReference>
<dbReference type="PANTHER" id="PTHR17224">
    <property type="entry name" value="PEPTIDYL-TRNA HYDROLASE"/>
    <property type="match status" value="1"/>
</dbReference>
<gene>
    <name evidence="8" type="ORF">GCM10025868_14880</name>
</gene>
<evidence type="ECO:0000256" key="4">
    <source>
        <dbReference type="ARBA" id="ARBA00022884"/>
    </source>
</evidence>
<dbReference type="EC" id="3.1.1.29" evidence="1"/>
<proteinExistence type="inferred from homology"/>
<evidence type="ECO:0000256" key="2">
    <source>
        <dbReference type="ARBA" id="ARBA00022555"/>
    </source>
</evidence>
<evidence type="ECO:0000313" key="9">
    <source>
        <dbReference type="Proteomes" id="UP001157017"/>
    </source>
</evidence>
<dbReference type="InterPro" id="IPR001328">
    <property type="entry name" value="Pept_tRNA_hydro"/>
</dbReference>
<evidence type="ECO:0000256" key="3">
    <source>
        <dbReference type="ARBA" id="ARBA00022801"/>
    </source>
</evidence>
<evidence type="ECO:0000256" key="7">
    <source>
        <dbReference type="SAM" id="MobiDB-lite"/>
    </source>
</evidence>
<keyword evidence="2" id="KW-0820">tRNA-binding</keyword>
<keyword evidence="4" id="KW-0694">RNA-binding</keyword>
<dbReference type="Proteomes" id="UP001157017">
    <property type="component" value="Unassembled WGS sequence"/>
</dbReference>
<dbReference type="PANTHER" id="PTHR17224:SF1">
    <property type="entry name" value="PEPTIDYL-TRNA HYDROLASE"/>
    <property type="match status" value="1"/>
</dbReference>
<dbReference type="Gene3D" id="3.40.50.1470">
    <property type="entry name" value="Peptidyl-tRNA hydrolase"/>
    <property type="match status" value="1"/>
</dbReference>
<protein>
    <recommendedName>
        <fullName evidence="6">Peptidyl-tRNA hydrolase</fullName>
        <ecNumber evidence="1">3.1.1.29</ecNumber>
    </recommendedName>
</protein>
<evidence type="ECO:0000256" key="6">
    <source>
        <dbReference type="ARBA" id="ARBA00050038"/>
    </source>
</evidence>
<comment type="caution">
    <text evidence="8">The sequence shown here is derived from an EMBL/GenBank/DDBJ whole genome shotgun (WGS) entry which is preliminary data.</text>
</comment>
<accession>A0ABQ6JFM9</accession>
<dbReference type="PROSITE" id="PS01195">
    <property type="entry name" value="PEPT_TRNA_HYDROL_1"/>
    <property type="match status" value="1"/>
</dbReference>
<comment type="similarity">
    <text evidence="5">Belongs to the PTH family.</text>
</comment>
<feature type="region of interest" description="Disordered" evidence="7">
    <location>
        <begin position="127"/>
        <end position="158"/>
    </location>
</feature>
<feature type="compositionally biased region" description="Low complexity" evidence="7">
    <location>
        <begin position="127"/>
        <end position="139"/>
    </location>
</feature>
<keyword evidence="3" id="KW-0378">Hydrolase</keyword>
<organism evidence="8 9">
    <name type="scientific">Angustibacter aerolatus</name>
    <dbReference type="NCBI Taxonomy" id="1162965"/>
    <lineage>
        <taxon>Bacteria</taxon>
        <taxon>Bacillati</taxon>
        <taxon>Actinomycetota</taxon>
        <taxon>Actinomycetes</taxon>
        <taxon>Kineosporiales</taxon>
        <taxon>Kineosporiaceae</taxon>
    </lineage>
</organism>
<dbReference type="InterPro" id="IPR036416">
    <property type="entry name" value="Pept_tRNA_hydro_sf"/>
</dbReference>
<evidence type="ECO:0000313" key="8">
    <source>
        <dbReference type="EMBL" id="GMA86238.1"/>
    </source>
</evidence>
<evidence type="ECO:0000256" key="5">
    <source>
        <dbReference type="ARBA" id="ARBA00038063"/>
    </source>
</evidence>
<name>A0ABQ6JFM9_9ACTN</name>
<sequence>MSTTGTWLVVGLGNPGPAYAGNRHNVGAMVVDVLAARTGGSFKSHRSRAAVLEGRLGTGPGGVPGPRVVLAKPATYMNESGGPVAGLAQYYDVEPERVVVVHDEPRHRGGEPARRSAAARAATTACARSAARSAPRTTCGCGSASGDRPAGRTPPTSC</sequence>
<dbReference type="SUPFAM" id="SSF53178">
    <property type="entry name" value="Peptidyl-tRNA hydrolase-like"/>
    <property type="match status" value="1"/>
</dbReference>
<dbReference type="Pfam" id="PF01195">
    <property type="entry name" value="Pept_tRNA_hydro"/>
    <property type="match status" value="1"/>
</dbReference>
<dbReference type="EMBL" id="BSUZ01000001">
    <property type="protein sequence ID" value="GMA86238.1"/>
    <property type="molecule type" value="Genomic_DNA"/>
</dbReference>
<keyword evidence="9" id="KW-1185">Reference proteome</keyword>